<dbReference type="SUPFAM" id="SSF47413">
    <property type="entry name" value="lambda repressor-like DNA-binding domains"/>
    <property type="match status" value="1"/>
</dbReference>
<sequence length="127" mass="14731">MKLFQERLKLLREQHGYKQDFIAKKLNITTSAYGYYEQGRNEPALETIVKLANIFDVSIDYLLGHNSSKQVRNSQVSEGIALYQDELAAIEALKETGLLRELCKSPKANTERLARFWFFVKNEIEED</sequence>
<dbReference type="EMBL" id="FODJ01000005">
    <property type="protein sequence ID" value="SEO26174.1"/>
    <property type="molecule type" value="Genomic_DNA"/>
</dbReference>
<dbReference type="PANTHER" id="PTHR46558">
    <property type="entry name" value="TRACRIPTIONAL REGULATORY PROTEIN-RELATED-RELATED"/>
    <property type="match status" value="1"/>
</dbReference>
<evidence type="ECO:0000313" key="4">
    <source>
        <dbReference type="Proteomes" id="UP000199300"/>
    </source>
</evidence>
<dbReference type="Proteomes" id="UP000199300">
    <property type="component" value="Unassembled WGS sequence"/>
</dbReference>
<dbReference type="Pfam" id="PF01381">
    <property type="entry name" value="HTH_3"/>
    <property type="match status" value="1"/>
</dbReference>
<dbReference type="STRING" id="872970.SAMN04488134_105172"/>
<feature type="domain" description="HTH cro/C1-type" evidence="2">
    <location>
        <begin position="8"/>
        <end position="62"/>
    </location>
</feature>
<dbReference type="PANTHER" id="PTHR46558:SF14">
    <property type="entry name" value="HTH-TYPE TRANSCRIPTIONAL REGULATOR ANSR"/>
    <property type="match status" value="1"/>
</dbReference>
<dbReference type="RefSeq" id="WP_091497067.1">
    <property type="nucleotide sequence ID" value="NZ_FODJ01000005.1"/>
</dbReference>
<dbReference type="OrthoDB" id="8115576at2"/>
<proteinExistence type="predicted"/>
<dbReference type="AlphaFoldDB" id="A0A1H8N9A2"/>
<dbReference type="CDD" id="cd00093">
    <property type="entry name" value="HTH_XRE"/>
    <property type="match status" value="1"/>
</dbReference>
<keyword evidence="1 3" id="KW-0238">DNA-binding</keyword>
<reference evidence="3 4" key="1">
    <citation type="submission" date="2016-10" db="EMBL/GenBank/DDBJ databases">
        <authorList>
            <person name="de Groot N.N."/>
        </authorList>
    </citation>
    <scope>NUCLEOTIDE SEQUENCE [LARGE SCALE GENOMIC DNA]</scope>
    <source>
        <strain evidence="3 4">CGMCC 1.10434</strain>
    </source>
</reference>
<dbReference type="InterPro" id="IPR001387">
    <property type="entry name" value="Cro/C1-type_HTH"/>
</dbReference>
<dbReference type="GO" id="GO:0003677">
    <property type="term" value="F:DNA binding"/>
    <property type="evidence" value="ECO:0007669"/>
    <property type="project" value="UniProtKB-KW"/>
</dbReference>
<keyword evidence="4" id="KW-1185">Reference proteome</keyword>
<organism evidence="3 4">
    <name type="scientific">Amphibacillus marinus</name>
    <dbReference type="NCBI Taxonomy" id="872970"/>
    <lineage>
        <taxon>Bacteria</taxon>
        <taxon>Bacillati</taxon>
        <taxon>Bacillota</taxon>
        <taxon>Bacilli</taxon>
        <taxon>Bacillales</taxon>
        <taxon>Bacillaceae</taxon>
        <taxon>Amphibacillus</taxon>
    </lineage>
</organism>
<protein>
    <submittedName>
        <fullName evidence="3">DNA-binding transcriptional regulator, XRE-family HTH domain</fullName>
    </submittedName>
</protein>
<dbReference type="InterPro" id="IPR010982">
    <property type="entry name" value="Lambda_DNA-bd_dom_sf"/>
</dbReference>
<dbReference type="PROSITE" id="PS50943">
    <property type="entry name" value="HTH_CROC1"/>
    <property type="match status" value="1"/>
</dbReference>
<evidence type="ECO:0000313" key="3">
    <source>
        <dbReference type="EMBL" id="SEO26174.1"/>
    </source>
</evidence>
<gene>
    <name evidence="3" type="ORF">SAMN04488134_105172</name>
</gene>
<name>A0A1H8N9A2_9BACI</name>
<dbReference type="SMART" id="SM00530">
    <property type="entry name" value="HTH_XRE"/>
    <property type="match status" value="1"/>
</dbReference>
<evidence type="ECO:0000256" key="1">
    <source>
        <dbReference type="ARBA" id="ARBA00023125"/>
    </source>
</evidence>
<evidence type="ECO:0000259" key="2">
    <source>
        <dbReference type="PROSITE" id="PS50943"/>
    </source>
</evidence>
<accession>A0A1H8N9A2</accession>
<dbReference type="Gene3D" id="1.10.260.40">
    <property type="entry name" value="lambda repressor-like DNA-binding domains"/>
    <property type="match status" value="1"/>
</dbReference>